<dbReference type="PANTHER" id="PTHR47245:SF2">
    <property type="entry name" value="PEPTIDYL-PROLYL CIS-TRANS ISOMERASE HP_0175-RELATED"/>
    <property type="match status" value="1"/>
</dbReference>
<dbReference type="InterPro" id="IPR011990">
    <property type="entry name" value="TPR-like_helical_dom_sf"/>
</dbReference>
<dbReference type="Gene3D" id="3.10.50.40">
    <property type="match status" value="1"/>
</dbReference>
<evidence type="ECO:0000259" key="3">
    <source>
        <dbReference type="PROSITE" id="PS50198"/>
    </source>
</evidence>
<dbReference type="RefSeq" id="WP_307261778.1">
    <property type="nucleotide sequence ID" value="NZ_JAUSVL010000001.1"/>
</dbReference>
<gene>
    <name evidence="4" type="ORF">J3R75_002432</name>
</gene>
<sequence>MADFDFSLPPAAPVPERGPSRGWRLLLLVQGVCVVFLACWLPWRLSRGAGAAGSGAVAGGGVALGHDEQSALAQRLERQGLAEQAARAWEQYLAQTPMDAEKAAKLWYRVGTIQQDARRYDEALASYYRSESLAKVPVLETEITRRSQECLEALGNYSGLRRNLEERTSVDAAADQPGDEVLVEIGTWRLTRAEVDRRLEQMLDQQLAGAGAQWSAEQRREQKQAALKRMLTPSGRQQFLQQFVAEELLYREARAQELTADAALREELRQAERSIMANALLRQRLAGLSVSDADARDYYEAHQAEEFTTPAGLRLAHIQLPDAERAEAALNSLKGGMDFAKLAEELSEDETTAAKGGELPGWLSAEGVAPWQQPLLAAAMAAGEKQDVLPTAVKSDRGWHVVRVLERRAAAVRPYDEATAREAQQRVLSRRRNDLQNELFKELAERYRVTWHQGEQAAAGGVAPPANSQTAPAAPAPVPASAPAPTKQD</sequence>
<evidence type="ECO:0000256" key="2">
    <source>
        <dbReference type="SAM" id="MobiDB-lite"/>
    </source>
</evidence>
<name>A0AAE3VH78_9BACT</name>
<dbReference type="InterPro" id="IPR046357">
    <property type="entry name" value="PPIase_dom_sf"/>
</dbReference>
<dbReference type="SUPFAM" id="SSF48452">
    <property type="entry name" value="TPR-like"/>
    <property type="match status" value="1"/>
</dbReference>
<dbReference type="Gene3D" id="1.25.40.10">
    <property type="entry name" value="Tetratricopeptide repeat domain"/>
    <property type="match status" value="1"/>
</dbReference>
<dbReference type="InterPro" id="IPR000297">
    <property type="entry name" value="PPIase_PpiC"/>
</dbReference>
<dbReference type="EMBL" id="JAUSVL010000001">
    <property type="protein sequence ID" value="MDQ0290325.1"/>
    <property type="molecule type" value="Genomic_DNA"/>
</dbReference>
<reference evidence="4" key="1">
    <citation type="submission" date="2023-07" db="EMBL/GenBank/DDBJ databases">
        <title>Genomic Encyclopedia of Type Strains, Phase IV (KMG-IV): sequencing the most valuable type-strain genomes for metagenomic binning, comparative biology and taxonomic classification.</title>
        <authorList>
            <person name="Goeker M."/>
        </authorList>
    </citation>
    <scope>NUCLEOTIDE SEQUENCE</scope>
    <source>
        <strain evidence="4">DSM 24202</strain>
    </source>
</reference>
<dbReference type="InterPro" id="IPR050245">
    <property type="entry name" value="PrsA_foldase"/>
</dbReference>
<evidence type="ECO:0000256" key="1">
    <source>
        <dbReference type="PROSITE-ProRule" id="PRU00278"/>
    </source>
</evidence>
<keyword evidence="1" id="KW-0697">Rotamase</keyword>
<protein>
    <submittedName>
        <fullName evidence="4">Parvulin-like peptidyl-prolyl isomerase</fullName>
    </submittedName>
</protein>
<dbReference type="GO" id="GO:0003755">
    <property type="term" value="F:peptidyl-prolyl cis-trans isomerase activity"/>
    <property type="evidence" value="ECO:0007669"/>
    <property type="project" value="UniProtKB-KW"/>
</dbReference>
<keyword evidence="5" id="KW-1185">Reference proteome</keyword>
<keyword evidence="1 4" id="KW-0413">Isomerase</keyword>
<dbReference type="AlphaFoldDB" id="A0AAE3VH78"/>
<dbReference type="PANTHER" id="PTHR47245">
    <property type="entry name" value="PEPTIDYLPROLYL ISOMERASE"/>
    <property type="match status" value="1"/>
</dbReference>
<dbReference type="Proteomes" id="UP001238163">
    <property type="component" value="Unassembled WGS sequence"/>
</dbReference>
<evidence type="ECO:0000313" key="5">
    <source>
        <dbReference type="Proteomes" id="UP001238163"/>
    </source>
</evidence>
<dbReference type="PROSITE" id="PS50198">
    <property type="entry name" value="PPIC_PPIASE_2"/>
    <property type="match status" value="1"/>
</dbReference>
<dbReference type="Pfam" id="PF13145">
    <property type="entry name" value="Rotamase_2"/>
    <property type="match status" value="1"/>
</dbReference>
<feature type="domain" description="PpiC" evidence="3">
    <location>
        <begin position="310"/>
        <end position="406"/>
    </location>
</feature>
<proteinExistence type="predicted"/>
<comment type="caution">
    <text evidence="4">The sequence shown here is derived from an EMBL/GenBank/DDBJ whole genome shotgun (WGS) entry which is preliminary data.</text>
</comment>
<organism evidence="4 5">
    <name type="scientific">Oligosphaera ethanolica</name>
    <dbReference type="NCBI Taxonomy" id="760260"/>
    <lineage>
        <taxon>Bacteria</taxon>
        <taxon>Pseudomonadati</taxon>
        <taxon>Lentisphaerota</taxon>
        <taxon>Oligosphaeria</taxon>
        <taxon>Oligosphaerales</taxon>
        <taxon>Oligosphaeraceae</taxon>
        <taxon>Oligosphaera</taxon>
    </lineage>
</organism>
<dbReference type="SUPFAM" id="SSF109998">
    <property type="entry name" value="Triger factor/SurA peptide-binding domain-like"/>
    <property type="match status" value="1"/>
</dbReference>
<evidence type="ECO:0000313" key="4">
    <source>
        <dbReference type="EMBL" id="MDQ0290325.1"/>
    </source>
</evidence>
<dbReference type="SUPFAM" id="SSF54534">
    <property type="entry name" value="FKBP-like"/>
    <property type="match status" value="1"/>
</dbReference>
<dbReference type="InterPro" id="IPR027304">
    <property type="entry name" value="Trigger_fact/SurA_dom_sf"/>
</dbReference>
<accession>A0AAE3VH78</accession>
<feature type="region of interest" description="Disordered" evidence="2">
    <location>
        <begin position="454"/>
        <end position="489"/>
    </location>
</feature>